<organism evidence="2 3">
    <name type="scientific">Streptomyces broussonetiae</name>
    <dbReference type="NCBI Taxonomy" id="2686304"/>
    <lineage>
        <taxon>Bacteria</taxon>
        <taxon>Bacillati</taxon>
        <taxon>Actinomycetota</taxon>
        <taxon>Actinomycetes</taxon>
        <taxon>Kitasatosporales</taxon>
        <taxon>Streptomycetaceae</taxon>
        <taxon>Streptomyces</taxon>
    </lineage>
</organism>
<evidence type="ECO:0000259" key="1">
    <source>
        <dbReference type="PROSITE" id="PS50943"/>
    </source>
</evidence>
<dbReference type="InterPro" id="IPR043917">
    <property type="entry name" value="DUF5753"/>
</dbReference>
<dbReference type="GO" id="GO:0003677">
    <property type="term" value="F:DNA binding"/>
    <property type="evidence" value="ECO:0007669"/>
    <property type="project" value="InterPro"/>
</dbReference>
<dbReference type="SUPFAM" id="SSF47413">
    <property type="entry name" value="lambda repressor-like DNA-binding domains"/>
    <property type="match status" value="1"/>
</dbReference>
<name>A0A6I6N4U1_9ACTN</name>
<dbReference type="SMART" id="SM00530">
    <property type="entry name" value="HTH_XRE"/>
    <property type="match status" value="1"/>
</dbReference>
<dbReference type="KEGG" id="sbro:GQF42_20900"/>
<feature type="domain" description="HTH cro/C1-type" evidence="1">
    <location>
        <begin position="21"/>
        <end position="55"/>
    </location>
</feature>
<dbReference type="CDD" id="cd00093">
    <property type="entry name" value="HTH_XRE"/>
    <property type="match status" value="1"/>
</dbReference>
<dbReference type="InterPro" id="IPR010982">
    <property type="entry name" value="Lambda_DNA-bd_dom_sf"/>
</dbReference>
<accession>A0A6I6N4U1</accession>
<evidence type="ECO:0000313" key="2">
    <source>
        <dbReference type="EMBL" id="QHA05431.1"/>
    </source>
</evidence>
<keyword evidence="3" id="KW-1185">Reference proteome</keyword>
<dbReference type="Proteomes" id="UP000436138">
    <property type="component" value="Chromosome"/>
</dbReference>
<dbReference type="Pfam" id="PF13560">
    <property type="entry name" value="HTH_31"/>
    <property type="match status" value="1"/>
</dbReference>
<dbReference type="Pfam" id="PF19054">
    <property type="entry name" value="DUF5753"/>
    <property type="match status" value="1"/>
</dbReference>
<proteinExistence type="predicted"/>
<sequence length="279" mass="30996">MAGPKDLDPSSSPRAMLGAELRHARERKGISQEQLGQLLFVSGSFIGQLESGTRRMQWEYARMLDEALGTDGFFQRNCGAAAKSKYEEPFEEAAEAEAQATAIREYAPLLIPGLLQTPAYARAANRAYDPTVPEETVEEWTEGRMERIRLLDHPTKPLLWTVLDEASLRRETGGRKVMAEALHHISGLARRNRVIMQVLPLGAGAHAAMQGAVKLMEFTDAPPLVYFEGVRTGRLEDDPATVAQLRFTFDLLVASALSREKSLVLIEELAQDYAHEEHP</sequence>
<gene>
    <name evidence="2" type="ORF">GQF42_20900</name>
</gene>
<dbReference type="RefSeq" id="WP_158922122.1">
    <property type="nucleotide sequence ID" value="NZ_CP047020.1"/>
</dbReference>
<dbReference type="EMBL" id="CP047020">
    <property type="protein sequence ID" value="QHA05431.1"/>
    <property type="molecule type" value="Genomic_DNA"/>
</dbReference>
<dbReference type="PROSITE" id="PS50943">
    <property type="entry name" value="HTH_CROC1"/>
    <property type="match status" value="1"/>
</dbReference>
<dbReference type="InterPro" id="IPR001387">
    <property type="entry name" value="Cro/C1-type_HTH"/>
</dbReference>
<evidence type="ECO:0000313" key="3">
    <source>
        <dbReference type="Proteomes" id="UP000436138"/>
    </source>
</evidence>
<dbReference type="Gene3D" id="1.10.260.40">
    <property type="entry name" value="lambda repressor-like DNA-binding domains"/>
    <property type="match status" value="1"/>
</dbReference>
<reference evidence="2 3" key="1">
    <citation type="submission" date="2019-12" db="EMBL/GenBank/DDBJ databases">
        <title>Streptomyces sp. strain T44 isolated from rhizosphere soil of Broussonetia papyrifera.</title>
        <authorList>
            <person name="Mo P."/>
        </authorList>
    </citation>
    <scope>NUCLEOTIDE SEQUENCE [LARGE SCALE GENOMIC DNA]</scope>
    <source>
        <strain evidence="2 3">T44</strain>
    </source>
</reference>
<protein>
    <submittedName>
        <fullName evidence="2">Helix-turn-helix domain-containing protein</fullName>
    </submittedName>
</protein>
<dbReference type="AlphaFoldDB" id="A0A6I6N4U1"/>